<dbReference type="OrthoDB" id="24090at10239"/>
<evidence type="ECO:0000313" key="1">
    <source>
        <dbReference type="EMBL" id="ANS88317.1"/>
    </source>
</evidence>
<sequence>MALRICMPWFNSRRSTDARTADCSIYPIQIHHNNTIVIYRLHAPPPTPNRTSKKMEYSANGVNSRSTADHPEEDNNPQTMHTLKHLTAEVRTKLSQ</sequence>
<dbReference type="Pfam" id="PF01492">
    <property type="entry name" value="Gemini_C4"/>
    <property type="match status" value="1"/>
</dbReference>
<organism evidence="1">
    <name type="scientific">Corchorus yellow vein virus - [Hoa Binh]</name>
    <dbReference type="NCBI Taxonomy" id="293284"/>
    <lineage>
        <taxon>Viruses</taxon>
        <taxon>Monodnaviria</taxon>
        <taxon>Shotokuvirae</taxon>
        <taxon>Cressdnaviricota</taxon>
        <taxon>Repensiviricetes</taxon>
        <taxon>Geplafuvirales</taxon>
        <taxon>Geminiviridae</taxon>
        <taxon>Begomovirus</taxon>
        <taxon>Begomovirus corchovenae</taxon>
        <taxon>Corchorus yellow vein virus</taxon>
    </lineage>
</organism>
<reference evidence="1" key="1">
    <citation type="submission" date="2016-04" db="EMBL/GenBank/DDBJ databases">
        <title>First report of the occurrence of Corchorus yellow vein Vietnam virus on jute in China.</title>
        <authorList>
            <person name="Lin W."/>
            <person name="Du Z."/>
            <person name="Qiu P."/>
        </authorList>
    </citation>
    <scope>NUCLEOTIDE SEQUENCE</scope>
    <source>
        <strain evidence="1">Fujian</strain>
    </source>
</reference>
<dbReference type="InterPro" id="IPR002488">
    <property type="entry name" value="Gemini_C4"/>
</dbReference>
<dbReference type="KEGG" id="vg:3105164"/>
<proteinExistence type="predicted"/>
<protein>
    <submittedName>
        <fullName evidence="1">AC4</fullName>
    </submittedName>
</protein>
<name>A0A1B1NX86_9GEMI</name>
<accession>A0A1B1NX86</accession>
<dbReference type="EMBL" id="KX101212">
    <property type="protein sequence ID" value="ANS88317.1"/>
    <property type="molecule type" value="Genomic_DNA"/>
</dbReference>